<keyword evidence="3" id="KW-1185">Reference proteome</keyword>
<gene>
    <name evidence="2" type="ORF">P7K49_026023</name>
</gene>
<feature type="region of interest" description="Disordered" evidence="1">
    <location>
        <begin position="313"/>
        <end position="336"/>
    </location>
</feature>
<protein>
    <submittedName>
        <fullName evidence="2">Uncharacterized protein</fullName>
    </submittedName>
</protein>
<evidence type="ECO:0000256" key="1">
    <source>
        <dbReference type="SAM" id="MobiDB-lite"/>
    </source>
</evidence>
<comment type="caution">
    <text evidence="2">The sequence shown here is derived from an EMBL/GenBank/DDBJ whole genome shotgun (WGS) entry which is preliminary data.</text>
</comment>
<organism evidence="2 3">
    <name type="scientific">Saguinus oedipus</name>
    <name type="common">Cotton-top tamarin</name>
    <name type="synonym">Oedipomidas oedipus</name>
    <dbReference type="NCBI Taxonomy" id="9490"/>
    <lineage>
        <taxon>Eukaryota</taxon>
        <taxon>Metazoa</taxon>
        <taxon>Chordata</taxon>
        <taxon>Craniata</taxon>
        <taxon>Vertebrata</taxon>
        <taxon>Euteleostomi</taxon>
        <taxon>Mammalia</taxon>
        <taxon>Eutheria</taxon>
        <taxon>Euarchontoglires</taxon>
        <taxon>Primates</taxon>
        <taxon>Haplorrhini</taxon>
        <taxon>Platyrrhini</taxon>
        <taxon>Cebidae</taxon>
        <taxon>Callitrichinae</taxon>
        <taxon>Saguinus</taxon>
    </lineage>
</organism>
<accession>A0ABQ9UIV2</accession>
<feature type="compositionally biased region" description="Low complexity" evidence="1">
    <location>
        <begin position="321"/>
        <end position="332"/>
    </location>
</feature>
<sequence length="409" mass="44248">MYEGCVLIQNSGPLLLEHVRRTDIGDNRISLSRPSPFQLICLIFLLFNCFHNSCRVSVLVSWARCLEEEGEGRGLEKDGRVGGMGEPWFRGTFQMPERMRDFPRGMWEEVRDPNGPGTWDSELAWLEWRMGVRQKESQAGRQEHVYHPRGGEVSGECPAWRNFEREDGIMPPAPAAPSGVRMSKGGELSPFRSCPPALCTPHPTPSCPSLWTAGGSRTCTLAVLEQSIRAGSPSAADHGGLRLLGDRAAVGSSQGWPRASARQEPEPGSWGVIASEPGTGRSRKAQGRCHVHRVNTGGSRAALGSRAWGKTLTAPFPAAGPRSPLQSPPLSRGMGRGERADPLGLLQKHLFQLELRPTLRAGLRARASLTVPTLLAALSGVFLGAAVLRHLLTRAPEGASSCARISSLV</sequence>
<evidence type="ECO:0000313" key="2">
    <source>
        <dbReference type="EMBL" id="KAK2096989.1"/>
    </source>
</evidence>
<feature type="region of interest" description="Disordered" evidence="1">
    <location>
        <begin position="251"/>
        <end position="288"/>
    </location>
</feature>
<evidence type="ECO:0000313" key="3">
    <source>
        <dbReference type="Proteomes" id="UP001266305"/>
    </source>
</evidence>
<dbReference type="EMBL" id="JASSZA010000012">
    <property type="protein sequence ID" value="KAK2096989.1"/>
    <property type="molecule type" value="Genomic_DNA"/>
</dbReference>
<reference evidence="2 3" key="1">
    <citation type="submission" date="2023-05" db="EMBL/GenBank/DDBJ databases">
        <title>B98-5 Cell Line De Novo Hybrid Assembly: An Optical Mapping Approach.</title>
        <authorList>
            <person name="Kananen K."/>
            <person name="Auerbach J.A."/>
            <person name="Kautto E."/>
            <person name="Blachly J.S."/>
        </authorList>
    </citation>
    <scope>NUCLEOTIDE SEQUENCE [LARGE SCALE GENOMIC DNA]</scope>
    <source>
        <strain evidence="2">B95-8</strain>
        <tissue evidence="2">Cell line</tissue>
    </source>
</reference>
<dbReference type="Proteomes" id="UP001266305">
    <property type="component" value="Unassembled WGS sequence"/>
</dbReference>
<proteinExistence type="predicted"/>
<name>A0ABQ9UIV2_SAGOE</name>